<comment type="caution">
    <text evidence="1">The sequence shown here is derived from an EMBL/GenBank/DDBJ whole genome shotgun (WGS) entry which is preliminary data.</text>
</comment>
<keyword evidence="2" id="KW-1185">Reference proteome</keyword>
<reference evidence="1" key="1">
    <citation type="journal article" date="2021" name="Environ. Microbiol.">
        <title>Gene family expansions and transcriptome signatures uncover fungal adaptations to wood decay.</title>
        <authorList>
            <person name="Hage H."/>
            <person name="Miyauchi S."/>
            <person name="Viragh M."/>
            <person name="Drula E."/>
            <person name="Min B."/>
            <person name="Chaduli D."/>
            <person name="Navarro D."/>
            <person name="Favel A."/>
            <person name="Norest M."/>
            <person name="Lesage-Meessen L."/>
            <person name="Balint B."/>
            <person name="Merenyi Z."/>
            <person name="de Eugenio L."/>
            <person name="Morin E."/>
            <person name="Martinez A.T."/>
            <person name="Baldrian P."/>
            <person name="Stursova M."/>
            <person name="Martinez M.J."/>
            <person name="Novotny C."/>
            <person name="Magnuson J.K."/>
            <person name="Spatafora J.W."/>
            <person name="Maurice S."/>
            <person name="Pangilinan J."/>
            <person name="Andreopoulos W."/>
            <person name="LaButti K."/>
            <person name="Hundley H."/>
            <person name="Na H."/>
            <person name="Kuo A."/>
            <person name="Barry K."/>
            <person name="Lipzen A."/>
            <person name="Henrissat B."/>
            <person name="Riley R."/>
            <person name="Ahrendt S."/>
            <person name="Nagy L.G."/>
            <person name="Grigoriev I.V."/>
            <person name="Martin F."/>
            <person name="Rosso M.N."/>
        </authorList>
    </citation>
    <scope>NUCLEOTIDE SEQUENCE</scope>
    <source>
        <strain evidence="1">CBS 384.51</strain>
    </source>
</reference>
<evidence type="ECO:0000313" key="1">
    <source>
        <dbReference type="EMBL" id="KAI0087948.1"/>
    </source>
</evidence>
<proteinExistence type="predicted"/>
<evidence type="ECO:0000313" key="2">
    <source>
        <dbReference type="Proteomes" id="UP001055072"/>
    </source>
</evidence>
<organism evidence="1 2">
    <name type="scientific">Irpex rosettiformis</name>
    <dbReference type="NCBI Taxonomy" id="378272"/>
    <lineage>
        <taxon>Eukaryota</taxon>
        <taxon>Fungi</taxon>
        <taxon>Dikarya</taxon>
        <taxon>Basidiomycota</taxon>
        <taxon>Agaricomycotina</taxon>
        <taxon>Agaricomycetes</taxon>
        <taxon>Polyporales</taxon>
        <taxon>Irpicaceae</taxon>
        <taxon>Irpex</taxon>
    </lineage>
</organism>
<gene>
    <name evidence="1" type="ORF">BDY19DRAFT_985702</name>
</gene>
<accession>A0ACB8U0X3</accession>
<protein>
    <submittedName>
        <fullName evidence="1">Topoisomerase acting in meiosis</fullName>
    </submittedName>
</protein>
<name>A0ACB8U0X3_9APHY</name>
<sequence length="320" mass="35303">MAYKTFPHKSRHASAKPLAQFLRVVDHIHEALSSETPTTKRDIYYKDVALFGSQSVVDRLIDDIAATMDVPRADLFVRASAKGLFCGSSLVMHLHGGDTVRGSDSEGLLIPPSEDIRRFEVDERLSWVLVVEKEAVFQTLCHLQFSRHPALPGPGLLITGKGYPDVATRQLVASLGQNLDSRIPILAVVDADPFGIDILSVYKYGSNNMSHQGDLDTPRLRWAGVMFSELASLGIEKDTLIPITKHDEKKAFSMLKRAHTPKKWRKEIQLMIYTRRKAEIEVLSASQDGHANVQTMTYLPTSAGGIFSVYKGGGSEGTDG</sequence>
<dbReference type="EMBL" id="MU274915">
    <property type="protein sequence ID" value="KAI0087948.1"/>
    <property type="molecule type" value="Genomic_DNA"/>
</dbReference>
<dbReference type="Proteomes" id="UP001055072">
    <property type="component" value="Unassembled WGS sequence"/>
</dbReference>